<dbReference type="GO" id="GO:0060090">
    <property type="term" value="F:molecular adaptor activity"/>
    <property type="evidence" value="ECO:0007669"/>
    <property type="project" value="TreeGrafter"/>
</dbReference>
<evidence type="ECO:0000313" key="8">
    <source>
        <dbReference type="EMBL" id="PNF15270.1"/>
    </source>
</evidence>
<dbReference type="GO" id="GO:0007091">
    <property type="term" value="P:metaphase/anaphase transition of mitotic cell cycle"/>
    <property type="evidence" value="ECO:0007669"/>
    <property type="project" value="TreeGrafter"/>
</dbReference>
<dbReference type="InterPro" id="IPR041221">
    <property type="entry name" value="APC1_C"/>
</dbReference>
<dbReference type="GO" id="GO:0051301">
    <property type="term" value="P:cell division"/>
    <property type="evidence" value="ECO:0007669"/>
    <property type="project" value="UniProtKB-KW"/>
</dbReference>
<feature type="domain" description="Anaphase-promoting complex subunit 1 beta-sandwich" evidence="7">
    <location>
        <begin position="442"/>
        <end position="527"/>
    </location>
</feature>
<dbReference type="AlphaFoldDB" id="A0A2J7PG08"/>
<dbReference type="InterPro" id="IPR048971">
    <property type="entry name" value="Apc1_3rd"/>
</dbReference>
<evidence type="ECO:0000313" key="9">
    <source>
        <dbReference type="Proteomes" id="UP000235965"/>
    </source>
</evidence>
<gene>
    <name evidence="8" type="ORF">B7P43_G01037</name>
</gene>
<dbReference type="GO" id="GO:0070979">
    <property type="term" value="P:protein K11-linked ubiquitination"/>
    <property type="evidence" value="ECO:0007669"/>
    <property type="project" value="TreeGrafter"/>
</dbReference>
<dbReference type="EMBL" id="NEVH01025635">
    <property type="protein sequence ID" value="PNF15270.1"/>
    <property type="molecule type" value="Genomic_DNA"/>
</dbReference>
<dbReference type="InterPro" id="IPR024990">
    <property type="entry name" value="Apc1"/>
</dbReference>
<dbReference type="GO" id="GO:0031145">
    <property type="term" value="P:anaphase-promoting complex-dependent catabolic process"/>
    <property type="evidence" value="ECO:0007669"/>
    <property type="project" value="TreeGrafter"/>
</dbReference>
<organism evidence="8 9">
    <name type="scientific">Cryptotermes secundus</name>
    <dbReference type="NCBI Taxonomy" id="105785"/>
    <lineage>
        <taxon>Eukaryota</taxon>
        <taxon>Metazoa</taxon>
        <taxon>Ecdysozoa</taxon>
        <taxon>Arthropoda</taxon>
        <taxon>Hexapoda</taxon>
        <taxon>Insecta</taxon>
        <taxon>Pterygota</taxon>
        <taxon>Neoptera</taxon>
        <taxon>Polyneoptera</taxon>
        <taxon>Dictyoptera</taxon>
        <taxon>Blattodea</taxon>
        <taxon>Blattoidea</taxon>
        <taxon>Termitoidae</taxon>
        <taxon>Kalotermitidae</taxon>
        <taxon>Cryptotermitinae</taxon>
        <taxon>Cryptotermes</taxon>
    </lineage>
</organism>
<keyword evidence="3" id="KW-0677">Repeat</keyword>
<evidence type="ECO:0000259" key="6">
    <source>
        <dbReference type="Pfam" id="PF18122"/>
    </source>
</evidence>
<proteinExistence type="inferred from homology"/>
<comment type="caution">
    <text evidence="8">The sequence shown here is derived from an EMBL/GenBank/DDBJ whole genome shotgun (WGS) entry which is preliminary data.</text>
</comment>
<accession>A0A2J7PG08</accession>
<protein>
    <submittedName>
        <fullName evidence="8">Uncharacterized protein</fullName>
    </submittedName>
</protein>
<sequence>MALGLNGHLNNLAELYTYEYLIKCHEMTSVGLLLGVAATKRGTMDVATTKLMGVHVEALLPPTSIELDVPQNIQVAALLGVGLIFEGTAHRHIAEVLLSEIGRPPGPEMENSLDRESYSLAAGLALGLVVLGKGSKLSGLGDLAVPDTLHYYMVGGHRRPLIGSQKEKYKSPSYQIREGDSVNIDVTSPGATLALGMMYFNTGNRAVADWMKAPDTQYLLDFVRPDFLLLRIIARSLILWDDILPTSEWVESNLPATIRPYCLVKPRPGMPDNVDYETMNQAYCNILAGACMALGLRFAGSANNEAFETLLKYAKTFTFLTGKSIAELAGKSTIETCLNVILLSLAMVMAGTGELEVLRKCRYLRSRVGPTNSVITYGSHLATHMALGLLFLGSGHYTLGTSPSAVAAMICAFFPKFPTHSNDNRYHLQAFRHLYVLAVEPRLLVPRDIDTGHLCYVHLTVVYLDTVHYTEQQVRLRAPCILPELRKLQEVKVEDDRYWGIVFHRDHNWNQLQNLLDNSGCLDVKQRAGCLSYLEDPQGFRSLLAQTLTSETVISWSVPAESICAFSSDPTMVNFAHHFLETEGCNGSSDELEVMQMLTRLVYECVTQDKLGIVPIWITLLKVK</sequence>
<dbReference type="Pfam" id="PF21282">
    <property type="entry name" value="APC1_3rd"/>
    <property type="match status" value="1"/>
</dbReference>
<dbReference type="GO" id="GO:0005680">
    <property type="term" value="C:anaphase-promoting complex"/>
    <property type="evidence" value="ECO:0007669"/>
    <property type="project" value="InterPro"/>
</dbReference>
<dbReference type="Gene3D" id="1.25.10.10">
    <property type="entry name" value="Leucine-rich Repeat Variant"/>
    <property type="match status" value="2"/>
</dbReference>
<comment type="similarity">
    <text evidence="1">Belongs to the APC1 family.</text>
</comment>
<keyword evidence="2" id="KW-0132">Cell division</keyword>
<dbReference type="Pfam" id="PF01851">
    <property type="entry name" value="PC_rep"/>
    <property type="match status" value="1"/>
</dbReference>
<evidence type="ECO:0000256" key="3">
    <source>
        <dbReference type="ARBA" id="ARBA00022737"/>
    </source>
</evidence>
<evidence type="ECO:0000256" key="4">
    <source>
        <dbReference type="ARBA" id="ARBA00022776"/>
    </source>
</evidence>
<dbReference type="InterPro" id="IPR002015">
    <property type="entry name" value="Proteasome/cyclosome_rpt"/>
</dbReference>
<reference evidence="8 9" key="1">
    <citation type="submission" date="2017-12" db="EMBL/GenBank/DDBJ databases">
        <title>Hemimetabolous genomes reveal molecular basis of termite eusociality.</title>
        <authorList>
            <person name="Harrison M.C."/>
            <person name="Jongepier E."/>
            <person name="Robertson H.M."/>
            <person name="Arning N."/>
            <person name="Bitard-Feildel T."/>
            <person name="Chao H."/>
            <person name="Childers C.P."/>
            <person name="Dinh H."/>
            <person name="Doddapaneni H."/>
            <person name="Dugan S."/>
            <person name="Gowin J."/>
            <person name="Greiner C."/>
            <person name="Han Y."/>
            <person name="Hu H."/>
            <person name="Hughes D.S.T."/>
            <person name="Huylmans A.-K."/>
            <person name="Kemena C."/>
            <person name="Kremer L.P.M."/>
            <person name="Lee S.L."/>
            <person name="Lopez-Ezquerra A."/>
            <person name="Mallet L."/>
            <person name="Monroy-Kuhn J.M."/>
            <person name="Moser A."/>
            <person name="Murali S.C."/>
            <person name="Muzny D.M."/>
            <person name="Otani S."/>
            <person name="Piulachs M.-D."/>
            <person name="Poelchau M."/>
            <person name="Qu J."/>
            <person name="Schaub F."/>
            <person name="Wada-Katsumata A."/>
            <person name="Worley K.C."/>
            <person name="Xie Q."/>
            <person name="Ylla G."/>
            <person name="Poulsen M."/>
            <person name="Gibbs R.A."/>
            <person name="Schal C."/>
            <person name="Richards S."/>
            <person name="Belles X."/>
            <person name="Korb J."/>
            <person name="Bornberg-Bauer E."/>
        </authorList>
    </citation>
    <scope>NUCLEOTIDE SEQUENCE [LARGE SCALE GENOMIC DNA]</scope>
    <source>
        <tissue evidence="8">Whole body</tissue>
    </source>
</reference>
<name>A0A2J7PG08_9NEOP</name>
<dbReference type="PANTHER" id="PTHR12827">
    <property type="entry name" value="MEIOTIC CHECKPOINT REGULATOR TSG24 FAMILY MEMBER"/>
    <property type="match status" value="1"/>
</dbReference>
<evidence type="ECO:0000259" key="7">
    <source>
        <dbReference type="Pfam" id="PF21282"/>
    </source>
</evidence>
<dbReference type="Proteomes" id="UP000235965">
    <property type="component" value="Unassembled WGS sequence"/>
</dbReference>
<dbReference type="InterPro" id="IPR011989">
    <property type="entry name" value="ARM-like"/>
</dbReference>
<dbReference type="OrthoDB" id="26401at2759"/>
<keyword evidence="9" id="KW-1185">Reference proteome</keyword>
<keyword evidence="4" id="KW-0498">Mitosis</keyword>
<dbReference type="Pfam" id="PF18122">
    <property type="entry name" value="APC1_C"/>
    <property type="match status" value="1"/>
</dbReference>
<evidence type="ECO:0000256" key="1">
    <source>
        <dbReference type="ARBA" id="ARBA00010547"/>
    </source>
</evidence>
<dbReference type="PANTHER" id="PTHR12827:SF3">
    <property type="entry name" value="ANAPHASE-PROMOTING COMPLEX SUBUNIT 1"/>
    <property type="match status" value="1"/>
</dbReference>
<evidence type="ECO:0000256" key="5">
    <source>
        <dbReference type="ARBA" id="ARBA00023306"/>
    </source>
</evidence>
<keyword evidence="5" id="KW-0131">Cell cycle</keyword>
<feature type="domain" description="Anaphase-promoting complex subunit 1 C-terminal" evidence="6">
    <location>
        <begin position="563"/>
        <end position="622"/>
    </location>
</feature>
<evidence type="ECO:0000256" key="2">
    <source>
        <dbReference type="ARBA" id="ARBA00022618"/>
    </source>
</evidence>